<dbReference type="Proteomes" id="UP000436088">
    <property type="component" value="Unassembled WGS sequence"/>
</dbReference>
<dbReference type="AlphaFoldDB" id="A0A6A3B323"/>
<keyword evidence="2" id="KW-1185">Reference proteome</keyword>
<dbReference type="EMBL" id="VEPZ02000934">
    <property type="protein sequence ID" value="KAE8709735.1"/>
    <property type="molecule type" value="Genomic_DNA"/>
</dbReference>
<organism evidence="1 2">
    <name type="scientific">Hibiscus syriacus</name>
    <name type="common">Rose of Sharon</name>
    <dbReference type="NCBI Taxonomy" id="106335"/>
    <lineage>
        <taxon>Eukaryota</taxon>
        <taxon>Viridiplantae</taxon>
        <taxon>Streptophyta</taxon>
        <taxon>Embryophyta</taxon>
        <taxon>Tracheophyta</taxon>
        <taxon>Spermatophyta</taxon>
        <taxon>Magnoliopsida</taxon>
        <taxon>eudicotyledons</taxon>
        <taxon>Gunneridae</taxon>
        <taxon>Pentapetalae</taxon>
        <taxon>rosids</taxon>
        <taxon>malvids</taxon>
        <taxon>Malvales</taxon>
        <taxon>Malvaceae</taxon>
        <taxon>Malvoideae</taxon>
        <taxon>Hibiscus</taxon>
    </lineage>
</organism>
<gene>
    <name evidence="1" type="ORF">F3Y22_tig00110328pilonHSYRG00276</name>
</gene>
<comment type="caution">
    <text evidence="1">The sequence shown here is derived from an EMBL/GenBank/DDBJ whole genome shotgun (WGS) entry which is preliminary data.</text>
</comment>
<accession>A0A6A3B323</accession>
<name>A0A6A3B323_HIBSY</name>
<evidence type="ECO:0000313" key="1">
    <source>
        <dbReference type="EMBL" id="KAE8709735.1"/>
    </source>
</evidence>
<evidence type="ECO:0000313" key="2">
    <source>
        <dbReference type="Proteomes" id="UP000436088"/>
    </source>
</evidence>
<proteinExistence type="predicted"/>
<sequence>MIWLIKEVAFCGKGEKLKTLKPKMLIEALVPDFRGDAGCVEKVTKSGLDVFLTILRLLKTSKGYFNNVRMWRNA</sequence>
<protein>
    <submittedName>
        <fullName evidence="1">Uncharacterized protein</fullName>
    </submittedName>
</protein>
<reference evidence="1" key="1">
    <citation type="submission" date="2019-09" db="EMBL/GenBank/DDBJ databases">
        <title>Draft genome information of white flower Hibiscus syriacus.</title>
        <authorList>
            <person name="Kim Y.-M."/>
        </authorList>
    </citation>
    <scope>NUCLEOTIDE SEQUENCE [LARGE SCALE GENOMIC DNA]</scope>
    <source>
        <strain evidence="1">YM2019G1</strain>
    </source>
</reference>